<sequence length="180" mass="19534">MAEELHWSAARAKAETAAGTEFLLSMGLAPGAVSRRAAQDARGVVERVEDVLGLRHSGRARPEQMVYSRAQFAAGEVEALHGAFDARVPAERKEKEGAARLGTGEVFELVQGLAGFEGVRQKDFDYVLEEAGFKANKDVDFDEFVEICAELREVLFAPAPSSKEKTERLRIPVEKSGGGV</sequence>
<evidence type="ECO:0000313" key="3">
    <source>
        <dbReference type="Proteomes" id="UP000184267"/>
    </source>
</evidence>
<dbReference type="STRING" id="154538.A0A1M2VQP1"/>
<feature type="compositionally biased region" description="Basic and acidic residues" evidence="1">
    <location>
        <begin position="162"/>
        <end position="173"/>
    </location>
</feature>
<keyword evidence="3" id="KW-1185">Reference proteome</keyword>
<comment type="caution">
    <text evidence="2">The sequence shown here is derived from an EMBL/GenBank/DDBJ whole genome shotgun (WGS) entry which is preliminary data.</text>
</comment>
<evidence type="ECO:0000313" key="2">
    <source>
        <dbReference type="EMBL" id="OJT09929.1"/>
    </source>
</evidence>
<feature type="region of interest" description="Disordered" evidence="1">
    <location>
        <begin position="161"/>
        <end position="180"/>
    </location>
</feature>
<gene>
    <name evidence="2" type="ORF">TRAPUB_13566</name>
</gene>
<dbReference type="OrthoDB" id="3251687at2759"/>
<organism evidence="2 3">
    <name type="scientific">Trametes pubescens</name>
    <name type="common">White-rot fungus</name>
    <dbReference type="NCBI Taxonomy" id="154538"/>
    <lineage>
        <taxon>Eukaryota</taxon>
        <taxon>Fungi</taxon>
        <taxon>Dikarya</taxon>
        <taxon>Basidiomycota</taxon>
        <taxon>Agaricomycotina</taxon>
        <taxon>Agaricomycetes</taxon>
        <taxon>Polyporales</taxon>
        <taxon>Polyporaceae</taxon>
        <taxon>Trametes</taxon>
    </lineage>
</organism>
<evidence type="ECO:0008006" key="4">
    <source>
        <dbReference type="Google" id="ProtNLM"/>
    </source>
</evidence>
<dbReference type="Proteomes" id="UP000184267">
    <property type="component" value="Unassembled WGS sequence"/>
</dbReference>
<protein>
    <recommendedName>
        <fullName evidence="4">EF-hand domain-containing protein</fullName>
    </recommendedName>
</protein>
<evidence type="ECO:0000256" key="1">
    <source>
        <dbReference type="SAM" id="MobiDB-lite"/>
    </source>
</evidence>
<accession>A0A1M2VQP1</accession>
<dbReference type="EMBL" id="MNAD01000861">
    <property type="protein sequence ID" value="OJT09929.1"/>
    <property type="molecule type" value="Genomic_DNA"/>
</dbReference>
<reference evidence="2 3" key="1">
    <citation type="submission" date="2016-10" db="EMBL/GenBank/DDBJ databases">
        <title>Genome sequence of the basidiomycete white-rot fungus Trametes pubescens.</title>
        <authorList>
            <person name="Makela M.R."/>
            <person name="Granchi Z."/>
            <person name="Peng M."/>
            <person name="De Vries R.P."/>
            <person name="Grigoriev I."/>
            <person name="Riley R."/>
            <person name="Hilden K."/>
        </authorList>
    </citation>
    <scope>NUCLEOTIDE SEQUENCE [LARGE SCALE GENOMIC DNA]</scope>
    <source>
        <strain evidence="2 3">FBCC735</strain>
    </source>
</reference>
<dbReference type="AlphaFoldDB" id="A0A1M2VQP1"/>
<name>A0A1M2VQP1_TRAPU</name>
<proteinExistence type="predicted"/>